<dbReference type="GO" id="GO:0004519">
    <property type="term" value="F:endonuclease activity"/>
    <property type="evidence" value="ECO:0007669"/>
    <property type="project" value="UniProtKB-KW"/>
</dbReference>
<dbReference type="PANTHER" id="PTHR14859">
    <property type="entry name" value="CALCOFLUOR WHITE HYPERSENSITIVE PROTEIN PRECURSOR"/>
    <property type="match status" value="1"/>
</dbReference>
<proteinExistence type="predicted"/>
<dbReference type="OrthoDB" id="5447300at2"/>
<dbReference type="PANTHER" id="PTHR14859:SF15">
    <property type="entry name" value="ENDONUCLEASE_EXONUCLEASE_PHOSPHATASE DOMAIN-CONTAINING PROTEIN"/>
    <property type="match status" value="1"/>
</dbReference>
<dbReference type="SUPFAM" id="SSF56219">
    <property type="entry name" value="DNase I-like"/>
    <property type="match status" value="1"/>
</dbReference>
<dbReference type="AlphaFoldDB" id="A0A3N0E1Q5"/>
<sequence>MRIIITLYIAFIAFSGFYSCKESGHSTSSENMEISRKDSTGEASVTVLSYNIHHSNPPSRPDYIDTAAIAEVIKKSDADIVGLQEVDVYTERSGTELHMAGKLAELSGMDYFYFSKAIDYKGGAYGTAILSKYPLSDTLTINLPSAEGTEPRVLSVATVTLDNGYKFHFANTHLDYTDAANNLDQAERVAQYFGESDLPVILTGDLNVVPESKTITYLDQHFVRSCINACSYTSPADSPRRTIDYIMYKGMNDFTVEQHRVLRESYASDHLPVKAVLKME</sequence>
<dbReference type="PROSITE" id="PS51257">
    <property type="entry name" value="PROKAR_LIPOPROTEIN"/>
    <property type="match status" value="1"/>
</dbReference>
<keyword evidence="2" id="KW-0540">Nuclease</keyword>
<dbReference type="Proteomes" id="UP000267469">
    <property type="component" value="Unassembled WGS sequence"/>
</dbReference>
<dbReference type="EMBL" id="RJTM01000122">
    <property type="protein sequence ID" value="RNL81726.1"/>
    <property type="molecule type" value="Genomic_DNA"/>
</dbReference>
<dbReference type="Pfam" id="PF03372">
    <property type="entry name" value="Exo_endo_phos"/>
    <property type="match status" value="1"/>
</dbReference>
<organism evidence="2 3">
    <name type="scientific">Sinomicrobium pectinilyticum</name>
    <dbReference type="NCBI Taxonomy" id="1084421"/>
    <lineage>
        <taxon>Bacteria</taxon>
        <taxon>Pseudomonadati</taxon>
        <taxon>Bacteroidota</taxon>
        <taxon>Flavobacteriia</taxon>
        <taxon>Flavobacteriales</taxon>
        <taxon>Flavobacteriaceae</taxon>
        <taxon>Sinomicrobium</taxon>
    </lineage>
</organism>
<keyword evidence="2" id="KW-0378">Hydrolase</keyword>
<dbReference type="InterPro" id="IPR036691">
    <property type="entry name" value="Endo/exonu/phosph_ase_sf"/>
</dbReference>
<evidence type="ECO:0000259" key="1">
    <source>
        <dbReference type="Pfam" id="PF03372"/>
    </source>
</evidence>
<keyword evidence="2" id="KW-0269">Exonuclease</keyword>
<reference evidence="2 3" key="1">
    <citation type="submission" date="2018-10" db="EMBL/GenBank/DDBJ databases">
        <title>Sinomicrobium pectinilyticum sp. nov., a pectinase-producing bacterium isolated from alkaline and saline soil, and emended description of the genus Sinomicrobium.</title>
        <authorList>
            <person name="Cheng B."/>
            <person name="Li C."/>
            <person name="Lai Q."/>
            <person name="Du M."/>
            <person name="Shao Z."/>
            <person name="Xu P."/>
            <person name="Yang C."/>
        </authorList>
    </citation>
    <scope>NUCLEOTIDE SEQUENCE [LARGE SCALE GENOMIC DNA]</scope>
    <source>
        <strain evidence="2 3">5DNS001</strain>
    </source>
</reference>
<dbReference type="Gene3D" id="3.60.10.10">
    <property type="entry name" value="Endonuclease/exonuclease/phosphatase"/>
    <property type="match status" value="1"/>
</dbReference>
<dbReference type="GO" id="GO:0006506">
    <property type="term" value="P:GPI anchor biosynthetic process"/>
    <property type="evidence" value="ECO:0007669"/>
    <property type="project" value="TreeGrafter"/>
</dbReference>
<protein>
    <submittedName>
        <fullName evidence="2">Endonuclease/exonuclease/phosphatase family protein</fullName>
    </submittedName>
</protein>
<dbReference type="InterPro" id="IPR005135">
    <property type="entry name" value="Endo/exonuclease/phosphatase"/>
</dbReference>
<dbReference type="RefSeq" id="WP_123217517.1">
    <property type="nucleotide sequence ID" value="NZ_RJTM01000122.1"/>
</dbReference>
<name>A0A3N0E1Q5_SINP1</name>
<dbReference type="GO" id="GO:0016020">
    <property type="term" value="C:membrane"/>
    <property type="evidence" value="ECO:0007669"/>
    <property type="project" value="GOC"/>
</dbReference>
<keyword evidence="3" id="KW-1185">Reference proteome</keyword>
<keyword evidence="2" id="KW-0255">Endonuclease</keyword>
<feature type="domain" description="Endonuclease/exonuclease/phosphatase" evidence="1">
    <location>
        <begin position="48"/>
        <end position="270"/>
    </location>
</feature>
<gene>
    <name evidence="2" type="ORF">ED312_18520</name>
</gene>
<dbReference type="InterPro" id="IPR051916">
    <property type="entry name" value="GPI-anchor_lipid_remodeler"/>
</dbReference>
<evidence type="ECO:0000313" key="2">
    <source>
        <dbReference type="EMBL" id="RNL81726.1"/>
    </source>
</evidence>
<comment type="caution">
    <text evidence="2">The sequence shown here is derived from an EMBL/GenBank/DDBJ whole genome shotgun (WGS) entry which is preliminary data.</text>
</comment>
<dbReference type="GO" id="GO:0004527">
    <property type="term" value="F:exonuclease activity"/>
    <property type="evidence" value="ECO:0007669"/>
    <property type="project" value="UniProtKB-KW"/>
</dbReference>
<accession>A0A3N0E1Q5</accession>
<evidence type="ECO:0000313" key="3">
    <source>
        <dbReference type="Proteomes" id="UP000267469"/>
    </source>
</evidence>